<reference evidence="1" key="1">
    <citation type="submission" date="2018-02" db="EMBL/GenBank/DDBJ databases">
        <title>Rhizophora mucronata_Transcriptome.</title>
        <authorList>
            <person name="Meera S.P."/>
            <person name="Sreeshan A."/>
            <person name="Augustine A."/>
        </authorList>
    </citation>
    <scope>NUCLEOTIDE SEQUENCE</scope>
    <source>
        <tissue evidence="1">Leaf</tissue>
    </source>
</reference>
<protein>
    <submittedName>
        <fullName evidence="1">Uncharacterized protein</fullName>
    </submittedName>
</protein>
<accession>A0A2P2NSA6</accession>
<name>A0A2P2NSA6_RHIMU</name>
<evidence type="ECO:0000313" key="1">
    <source>
        <dbReference type="EMBL" id="MBX45389.1"/>
    </source>
</evidence>
<dbReference type="AlphaFoldDB" id="A0A2P2NSA6"/>
<organism evidence="1">
    <name type="scientific">Rhizophora mucronata</name>
    <name type="common">Asiatic mangrove</name>
    <dbReference type="NCBI Taxonomy" id="61149"/>
    <lineage>
        <taxon>Eukaryota</taxon>
        <taxon>Viridiplantae</taxon>
        <taxon>Streptophyta</taxon>
        <taxon>Embryophyta</taxon>
        <taxon>Tracheophyta</taxon>
        <taxon>Spermatophyta</taxon>
        <taxon>Magnoliopsida</taxon>
        <taxon>eudicotyledons</taxon>
        <taxon>Gunneridae</taxon>
        <taxon>Pentapetalae</taxon>
        <taxon>rosids</taxon>
        <taxon>fabids</taxon>
        <taxon>Malpighiales</taxon>
        <taxon>Rhizophoraceae</taxon>
        <taxon>Rhizophora</taxon>
    </lineage>
</organism>
<sequence length="27" mass="3128">MGDRRRKCRGHFELGSSFSFFGFSEVS</sequence>
<dbReference type="EMBL" id="GGEC01064905">
    <property type="protein sequence ID" value="MBX45389.1"/>
    <property type="molecule type" value="Transcribed_RNA"/>
</dbReference>
<proteinExistence type="predicted"/>